<evidence type="ECO:0000256" key="1">
    <source>
        <dbReference type="ARBA" id="ARBA00004123"/>
    </source>
</evidence>
<keyword evidence="9" id="KW-1185">Reference proteome</keyword>
<dbReference type="GO" id="GO:0097322">
    <property type="term" value="F:7SK snRNA binding"/>
    <property type="evidence" value="ECO:0007669"/>
    <property type="project" value="TreeGrafter"/>
</dbReference>
<evidence type="ECO:0000256" key="6">
    <source>
        <dbReference type="ARBA" id="ARBA00023163"/>
    </source>
</evidence>
<dbReference type="GO" id="GO:0004861">
    <property type="term" value="F:cyclin-dependent protein serine/threonine kinase inhibitor activity"/>
    <property type="evidence" value="ECO:0007669"/>
    <property type="project" value="InterPro"/>
</dbReference>
<evidence type="ECO:0000313" key="9">
    <source>
        <dbReference type="Proteomes" id="UP000046395"/>
    </source>
</evidence>
<dbReference type="InterPro" id="IPR024872">
    <property type="entry name" value="HEXIM"/>
</dbReference>
<feature type="region of interest" description="Disordered" evidence="8">
    <location>
        <begin position="1"/>
        <end position="76"/>
    </location>
</feature>
<protein>
    <submittedName>
        <fullName evidence="10 11">BZIP domain-containing protein</fullName>
    </submittedName>
</protein>
<keyword evidence="4" id="KW-0805">Transcription regulation</keyword>
<evidence type="ECO:0000256" key="8">
    <source>
        <dbReference type="SAM" id="MobiDB-lite"/>
    </source>
</evidence>
<organism evidence="9 11">
    <name type="scientific">Trichuris muris</name>
    <name type="common">Mouse whipworm</name>
    <dbReference type="NCBI Taxonomy" id="70415"/>
    <lineage>
        <taxon>Eukaryota</taxon>
        <taxon>Metazoa</taxon>
        <taxon>Ecdysozoa</taxon>
        <taxon>Nematoda</taxon>
        <taxon>Enoplea</taxon>
        <taxon>Dorylaimia</taxon>
        <taxon>Trichinellida</taxon>
        <taxon>Trichuridae</taxon>
        <taxon>Trichuris</taxon>
    </lineage>
</organism>
<dbReference type="GO" id="GO:0005737">
    <property type="term" value="C:cytoplasm"/>
    <property type="evidence" value="ECO:0007669"/>
    <property type="project" value="InterPro"/>
</dbReference>
<proteinExistence type="inferred from homology"/>
<reference evidence="9" key="1">
    <citation type="submission" date="2013-11" db="EMBL/GenBank/DDBJ databases">
        <authorList>
            <person name="Aslett M."/>
        </authorList>
    </citation>
    <scope>NUCLEOTIDE SEQUENCE [LARGE SCALE GENOMIC DNA]</scope>
    <source>
        <strain evidence="9">Edinburgh</strain>
    </source>
</reference>
<feature type="compositionally biased region" description="Polar residues" evidence="8">
    <location>
        <begin position="38"/>
        <end position="47"/>
    </location>
</feature>
<dbReference type="PANTHER" id="PTHR13469:SF8">
    <property type="entry name" value="HEXIM P-TEFB COMPLEX SUBUNIT 1"/>
    <property type="match status" value="1"/>
</dbReference>
<evidence type="ECO:0000256" key="3">
    <source>
        <dbReference type="ARBA" id="ARBA00022491"/>
    </source>
</evidence>
<dbReference type="PANTHER" id="PTHR13469">
    <property type="entry name" value="HEXAMETHYLENE BISACETAMIDE INDUCIBLE 1"/>
    <property type="match status" value="1"/>
</dbReference>
<dbReference type="Pfam" id="PF15313">
    <property type="entry name" value="HEXIM"/>
    <property type="match status" value="1"/>
</dbReference>
<comment type="subcellular location">
    <subcellularLocation>
        <location evidence="1">Nucleus</location>
    </subcellularLocation>
</comment>
<name>A0A5S6QJ32_TRIMR</name>
<comment type="similarity">
    <text evidence="2">Belongs to the HEXIM family.</text>
</comment>
<keyword evidence="3" id="KW-0678">Repressor</keyword>
<dbReference type="Gene3D" id="6.10.250.2910">
    <property type="match status" value="1"/>
</dbReference>
<accession>A0A5S6QJ32</accession>
<reference evidence="10 11" key="3">
    <citation type="submission" date="2019-12" db="UniProtKB">
        <authorList>
            <consortium name="WormBaseParasite"/>
        </authorList>
    </citation>
    <scope>IDENTIFICATION</scope>
</reference>
<evidence type="ECO:0000256" key="2">
    <source>
        <dbReference type="ARBA" id="ARBA00008409"/>
    </source>
</evidence>
<feature type="compositionally biased region" description="Basic residues" evidence="8">
    <location>
        <begin position="62"/>
        <end position="76"/>
    </location>
</feature>
<dbReference type="WBParaSite" id="TMUE_2000007175.1">
    <property type="protein sequence ID" value="TMUE_2000007175.1"/>
    <property type="gene ID" value="WBGene00287011"/>
</dbReference>
<reference evidence="9" key="2">
    <citation type="submission" date="2014-03" db="EMBL/GenBank/DDBJ databases">
        <title>The whipworm genome and dual-species transcriptomics of an intimate host-pathogen interaction.</title>
        <authorList>
            <person name="Foth B.J."/>
            <person name="Tsai I.J."/>
            <person name="Reid A.J."/>
            <person name="Bancroft A.J."/>
            <person name="Nichol S."/>
            <person name="Tracey A."/>
            <person name="Holroyd N."/>
            <person name="Cotton J.A."/>
            <person name="Stanley E.J."/>
            <person name="Zarowiecki M."/>
            <person name="Liu J.Z."/>
            <person name="Huckvale T."/>
            <person name="Cooper P.J."/>
            <person name="Grencis R.K."/>
            <person name="Berriman M."/>
        </authorList>
    </citation>
    <scope>NUCLEOTIDE SEQUENCE [LARGE SCALE GENOMIC DNA]</scope>
    <source>
        <strain evidence="9">Edinburgh</strain>
    </source>
</reference>
<feature type="region of interest" description="Disordered" evidence="8">
    <location>
        <begin position="242"/>
        <end position="270"/>
    </location>
</feature>
<dbReference type="WBParaSite" id="TMUE_0000001928.1">
    <property type="protein sequence ID" value="TMUE_0000001928.1"/>
    <property type="gene ID" value="WBGene00297793"/>
</dbReference>
<dbReference type="GO" id="GO:0005654">
    <property type="term" value="C:nucleoplasm"/>
    <property type="evidence" value="ECO:0007669"/>
    <property type="project" value="TreeGrafter"/>
</dbReference>
<evidence type="ECO:0000313" key="10">
    <source>
        <dbReference type="WBParaSite" id="TMUE_0000001928.1"/>
    </source>
</evidence>
<feature type="compositionally biased region" description="Polar residues" evidence="8">
    <location>
        <begin position="249"/>
        <end position="270"/>
    </location>
</feature>
<keyword evidence="5" id="KW-0175">Coiled coil</keyword>
<keyword evidence="7" id="KW-0539">Nucleus</keyword>
<evidence type="ECO:0000256" key="7">
    <source>
        <dbReference type="ARBA" id="ARBA00023242"/>
    </source>
</evidence>
<sequence length="270" mass="30210">MASETGTLPKGDEPLMLLNSDVRSTSGVGRPIAAEPLSVQQVDSESAGSDRAHGSCSDSRVAPKRRRKRRRRAGRRHWKPYFKLNAEERRELELREERRAERSRAIRFAHGIPVAPYNTTQFLLDDRQQRDEQQLQDVDAIVDTIRSRAVAGAVEGHMLENGNDLLTTTDSPTTSDGDLNKMEQDFENEYELAHAERLESMSKAELISEYICMEKDVNYLHGLIAKLRQTIAALEQRCAKEPVEHLSSAHESAQTDAPSVSSTVSDQLGA</sequence>
<evidence type="ECO:0000313" key="11">
    <source>
        <dbReference type="WBParaSite" id="TMUE_2000007175.1"/>
    </source>
</evidence>
<keyword evidence="6" id="KW-0804">Transcription</keyword>
<dbReference type="Proteomes" id="UP000046395">
    <property type="component" value="Unassembled WGS sequence"/>
</dbReference>
<dbReference type="PRINTS" id="PR02094">
    <property type="entry name" value="HEXIMFAMILY"/>
</dbReference>
<dbReference type="GO" id="GO:0000122">
    <property type="term" value="P:negative regulation of transcription by RNA polymerase II"/>
    <property type="evidence" value="ECO:0007669"/>
    <property type="project" value="InterPro"/>
</dbReference>
<evidence type="ECO:0000256" key="5">
    <source>
        <dbReference type="ARBA" id="ARBA00023054"/>
    </source>
</evidence>
<evidence type="ECO:0000256" key="4">
    <source>
        <dbReference type="ARBA" id="ARBA00023015"/>
    </source>
</evidence>
<dbReference type="AlphaFoldDB" id="A0A5S6QJ32"/>
<dbReference type="STRING" id="70415.A0A5S6QJ32"/>